<feature type="compositionally biased region" description="Basic and acidic residues" evidence="1">
    <location>
        <begin position="8"/>
        <end position="22"/>
    </location>
</feature>
<evidence type="ECO:0000256" key="1">
    <source>
        <dbReference type="SAM" id="MobiDB-lite"/>
    </source>
</evidence>
<keyword evidence="3" id="KW-1185">Reference proteome</keyword>
<sequence>MHRSTAATERKAWTARRADIRNERKKRGGGCEERAAQARNRDRDRATELRHRADAQSRGAATSVEGHGCADAVVATHEGQGAGHERGGRGPLFCSVLLSNRVRRYNGNQSGGRGQWPSTAEQPGKRRKKRGLRQSIGDGPARAAQGSAQGDRAGRAEAEVTRHQTTPRAREACSKVTKAVATGKSCRHGKRWEGRSRGEAAPGAIGTRKKEDHKERRKRHFVDKAATRTNPRVGGVALFFCGDADNKRRCGAWGRECRMCRKAAEREPQAPQFWQGDEDEVQVLAHGRGRES</sequence>
<dbReference type="Proteomes" id="UP000009027">
    <property type="component" value="Unassembled WGS sequence"/>
</dbReference>
<feature type="compositionally biased region" description="Basic and acidic residues" evidence="1">
    <location>
        <begin position="152"/>
        <end position="173"/>
    </location>
</feature>
<feature type="compositionally biased region" description="Basic and acidic residues" evidence="1">
    <location>
        <begin position="29"/>
        <end position="55"/>
    </location>
</feature>
<dbReference type="AlphaFoldDB" id="F9WPA0"/>
<evidence type="ECO:0000313" key="3">
    <source>
        <dbReference type="Proteomes" id="UP000009027"/>
    </source>
</evidence>
<evidence type="ECO:0000313" key="2">
    <source>
        <dbReference type="EMBL" id="CCD19375.1"/>
    </source>
</evidence>
<feature type="region of interest" description="Disordered" evidence="1">
    <location>
        <begin position="1"/>
        <end position="65"/>
    </location>
</feature>
<name>F9WPA0_TRYVY</name>
<organism evidence="2 3">
    <name type="scientific">Trypanosoma vivax (strain Y486)</name>
    <dbReference type="NCBI Taxonomy" id="1055687"/>
    <lineage>
        <taxon>Eukaryota</taxon>
        <taxon>Discoba</taxon>
        <taxon>Euglenozoa</taxon>
        <taxon>Kinetoplastea</taxon>
        <taxon>Metakinetoplastina</taxon>
        <taxon>Trypanosomatida</taxon>
        <taxon>Trypanosomatidae</taxon>
        <taxon>Trypanosoma</taxon>
        <taxon>Duttonella</taxon>
    </lineage>
</organism>
<protein>
    <submittedName>
        <fullName evidence="2">Uncharacterized protein</fullName>
    </submittedName>
</protein>
<dbReference type="VEuPathDB" id="TriTrypDB:TvY486_0020760"/>
<dbReference type="EMBL" id="CAEX01003297">
    <property type="protein sequence ID" value="CCD19375.1"/>
    <property type="molecule type" value="Genomic_DNA"/>
</dbReference>
<reference evidence="2 3" key="1">
    <citation type="journal article" date="2012" name="Proc. Natl. Acad. Sci. U.S.A.">
        <title>Antigenic diversity is generated by distinct evolutionary mechanisms in African trypanosome species.</title>
        <authorList>
            <person name="Jackson A.P."/>
            <person name="Berry A."/>
            <person name="Aslett M."/>
            <person name="Allison H.C."/>
            <person name="Burton P."/>
            <person name="Vavrova-Anderson J."/>
            <person name="Brown R."/>
            <person name="Browne H."/>
            <person name="Corton N."/>
            <person name="Hauser H."/>
            <person name="Gamble J."/>
            <person name="Gilderthorp R."/>
            <person name="Marcello L."/>
            <person name="McQuillan J."/>
            <person name="Otto T.D."/>
            <person name="Quail M.A."/>
            <person name="Sanders M.J."/>
            <person name="van Tonder A."/>
            <person name="Ginger M.L."/>
            <person name="Field M.C."/>
            <person name="Barry J.D."/>
            <person name="Hertz-Fowler C."/>
            <person name="Berriman M."/>
        </authorList>
    </citation>
    <scope>NUCLEOTIDE SEQUENCE</scope>
    <source>
        <strain evidence="2 3">Y486</strain>
    </source>
</reference>
<accession>F9WPA0</accession>
<gene>
    <name evidence="2" type="ORF">TvY486_0020760</name>
</gene>
<feature type="region of interest" description="Disordered" evidence="1">
    <location>
        <begin position="105"/>
        <end position="219"/>
    </location>
</feature>
<proteinExistence type="predicted"/>